<evidence type="ECO:0000256" key="1">
    <source>
        <dbReference type="SAM" id="SignalP"/>
    </source>
</evidence>
<dbReference type="Proteomes" id="UP000031631">
    <property type="component" value="Chromosome"/>
</dbReference>
<dbReference type="KEGG" id="tbn:TBH_C0952"/>
<dbReference type="AlphaFoldDB" id="A0A7U6JHK4"/>
<proteinExistence type="predicted"/>
<feature type="signal peptide" evidence="1">
    <location>
        <begin position="1"/>
        <end position="22"/>
    </location>
</feature>
<evidence type="ECO:0000313" key="3">
    <source>
        <dbReference type="Proteomes" id="UP000031631"/>
    </source>
</evidence>
<sequence length="95" mass="9762">MKAKNLMLGAAALGAVASQAGAVPAIEAGLSLDKPMVLGEKVAVKKSTKKIGTIPTKSKAKAFDLEEYATGLSGERLAVKKTTKKVVAKHSLDIA</sequence>
<name>A0A7U6JHK4_9GAMM</name>
<reference evidence="2 3" key="1">
    <citation type="journal article" date="2014" name="PLoS ONE">
        <title>Physiological and genomic features of a novel sulfur-oxidizing gammaproteobacterium belonging to a previously uncultivated symbiotic lineage isolated from a hydrothermal vent.</title>
        <authorList>
            <person name="Nunoura T."/>
            <person name="Takaki Y."/>
            <person name="Kazama H."/>
            <person name="Kakuta J."/>
            <person name="Shimamura S."/>
            <person name="Makita H."/>
            <person name="Hirai M."/>
            <person name="Miyazaki M."/>
            <person name="Takai K."/>
        </authorList>
    </citation>
    <scope>NUCLEOTIDE SEQUENCE [LARGE SCALE GENOMIC DNA]</scope>
    <source>
        <strain evidence="2 3">Hiromi1</strain>
    </source>
</reference>
<organism evidence="2 3">
    <name type="scientific">Thiolapillus brandeum</name>
    <dbReference type="NCBI Taxonomy" id="1076588"/>
    <lineage>
        <taxon>Bacteria</taxon>
        <taxon>Pseudomonadati</taxon>
        <taxon>Pseudomonadota</taxon>
        <taxon>Gammaproteobacteria</taxon>
        <taxon>Chromatiales</taxon>
        <taxon>Sedimenticolaceae</taxon>
        <taxon>Thiolapillus</taxon>
    </lineage>
</organism>
<dbReference type="RefSeq" id="WP_041066084.1">
    <property type="nucleotide sequence ID" value="NZ_AP012273.1"/>
</dbReference>
<evidence type="ECO:0000313" key="2">
    <source>
        <dbReference type="EMBL" id="BAO43882.1"/>
    </source>
</evidence>
<gene>
    <name evidence="2" type="ORF">TBH_C0952</name>
</gene>
<accession>A0A7U6JHK4</accession>
<feature type="chain" id="PRO_5031295728" evidence="1">
    <location>
        <begin position="23"/>
        <end position="95"/>
    </location>
</feature>
<keyword evidence="1" id="KW-0732">Signal</keyword>
<dbReference type="EMBL" id="AP012273">
    <property type="protein sequence ID" value="BAO43882.1"/>
    <property type="molecule type" value="Genomic_DNA"/>
</dbReference>
<keyword evidence="3" id="KW-1185">Reference proteome</keyword>
<protein>
    <submittedName>
        <fullName evidence="2">Uncharacterized protein</fullName>
    </submittedName>
</protein>